<dbReference type="Proteomes" id="UP000184314">
    <property type="component" value="Unassembled WGS sequence"/>
</dbReference>
<dbReference type="Pfam" id="PF10905">
    <property type="entry name" value="DUF2695"/>
    <property type="match status" value="1"/>
</dbReference>
<evidence type="ECO:0008006" key="3">
    <source>
        <dbReference type="Google" id="ProtNLM"/>
    </source>
</evidence>
<gene>
    <name evidence="1" type="ORF">SAMN04488007_1432</name>
</gene>
<evidence type="ECO:0000313" key="1">
    <source>
        <dbReference type="EMBL" id="SHJ78720.1"/>
    </source>
</evidence>
<proteinExistence type="predicted"/>
<protein>
    <recommendedName>
        <fullName evidence="3">DUF2695 domain-containing protein</fullName>
    </recommendedName>
</protein>
<organism evidence="1 2">
    <name type="scientific">Maribacter aquivivus</name>
    <dbReference type="NCBI Taxonomy" id="228958"/>
    <lineage>
        <taxon>Bacteria</taxon>
        <taxon>Pseudomonadati</taxon>
        <taxon>Bacteroidota</taxon>
        <taxon>Flavobacteriia</taxon>
        <taxon>Flavobacteriales</taxon>
        <taxon>Flavobacteriaceae</taxon>
        <taxon>Maribacter</taxon>
    </lineage>
</organism>
<name>A0A1M6M5U8_9FLAO</name>
<sequence length="229" mass="26604">MTILTEKQVTELCVFIEKRIEKNGCDHSLRNTFEWAENNGIDKDDLIDILESNGGFCDCEVTYNLPEDCDLEIEPENKELDSKNPFKTSLLYKQSENKIYTKALFSDSEYSHNNYTKDRELLIPAPYGFKPKKRVRKSMHFFNGTETELPTEIGVVKEIEPINGRDFAKMVRDLKLKSLAKFSERDADYYLSRIEKVDIGKPMGMHFMEKTGIGGTKIELRIHKVIFRK</sequence>
<keyword evidence="2" id="KW-1185">Reference proteome</keyword>
<evidence type="ECO:0000313" key="2">
    <source>
        <dbReference type="Proteomes" id="UP000184314"/>
    </source>
</evidence>
<dbReference type="OrthoDB" id="95751at2"/>
<dbReference type="AlphaFoldDB" id="A0A1M6M5U8"/>
<reference evidence="2" key="1">
    <citation type="submission" date="2016-11" db="EMBL/GenBank/DDBJ databases">
        <authorList>
            <person name="Varghese N."/>
            <person name="Submissions S."/>
        </authorList>
    </citation>
    <scope>NUCLEOTIDE SEQUENCE [LARGE SCALE GENOMIC DNA]</scope>
    <source>
        <strain evidence="2">DSM 16478</strain>
    </source>
</reference>
<accession>A0A1M6M5U8</accession>
<dbReference type="EMBL" id="FQZX01000001">
    <property type="protein sequence ID" value="SHJ78720.1"/>
    <property type="molecule type" value="Genomic_DNA"/>
</dbReference>
<dbReference type="InterPro" id="IPR024248">
    <property type="entry name" value="DUF2695"/>
</dbReference>
<dbReference type="STRING" id="228958.SAMN04488007_1432"/>
<dbReference type="RefSeq" id="WP_073242531.1">
    <property type="nucleotide sequence ID" value="NZ_FQZX01000001.1"/>
</dbReference>